<reference evidence="10 11" key="1">
    <citation type="submission" date="2022-06" db="EMBL/GenBank/DDBJ databases">
        <title>Draft genome sequence of type strain Streptomyces rubrisoli DSM 42083.</title>
        <authorList>
            <person name="Duangmal K."/>
            <person name="Klaysubun C."/>
        </authorList>
    </citation>
    <scope>NUCLEOTIDE SEQUENCE [LARGE SCALE GENOMIC DNA]</scope>
    <source>
        <strain evidence="10 11">DSM 42083</strain>
    </source>
</reference>
<dbReference type="RefSeq" id="WP_255929119.1">
    <property type="nucleotide sequence ID" value="NZ_JANFNH010000019.1"/>
</dbReference>
<dbReference type="InterPro" id="IPR005828">
    <property type="entry name" value="MFS_sugar_transport-like"/>
</dbReference>
<gene>
    <name evidence="10" type="ORF">NON19_17405</name>
</gene>
<feature type="transmembrane region" description="Helical" evidence="8">
    <location>
        <begin position="314"/>
        <end position="335"/>
    </location>
</feature>
<evidence type="ECO:0000313" key="10">
    <source>
        <dbReference type="EMBL" id="MCQ4043748.1"/>
    </source>
</evidence>
<proteinExistence type="inferred from homology"/>
<dbReference type="InterPro" id="IPR005829">
    <property type="entry name" value="Sugar_transporter_CS"/>
</dbReference>
<feature type="transmembrane region" description="Helical" evidence="8">
    <location>
        <begin position="127"/>
        <end position="148"/>
    </location>
</feature>
<evidence type="ECO:0000256" key="4">
    <source>
        <dbReference type="ARBA" id="ARBA00022692"/>
    </source>
</evidence>
<keyword evidence="5 8" id="KW-1133">Transmembrane helix</keyword>
<comment type="subcellular location">
    <subcellularLocation>
        <location evidence="1">Cell membrane</location>
        <topology evidence="1">Multi-pass membrane protein</topology>
    </subcellularLocation>
</comment>
<keyword evidence="3 7" id="KW-0813">Transport</keyword>
<evidence type="ECO:0000256" key="3">
    <source>
        <dbReference type="ARBA" id="ARBA00022448"/>
    </source>
</evidence>
<feature type="transmembrane region" description="Helical" evidence="8">
    <location>
        <begin position="65"/>
        <end position="84"/>
    </location>
</feature>
<feature type="transmembrane region" description="Helical" evidence="8">
    <location>
        <begin position="374"/>
        <end position="401"/>
    </location>
</feature>
<keyword evidence="4 8" id="KW-0812">Transmembrane</keyword>
<dbReference type="PROSITE" id="PS00216">
    <property type="entry name" value="SUGAR_TRANSPORT_1"/>
    <property type="match status" value="1"/>
</dbReference>
<feature type="transmembrane region" description="Helical" evidence="8">
    <location>
        <begin position="27"/>
        <end position="45"/>
    </location>
</feature>
<evidence type="ECO:0000256" key="5">
    <source>
        <dbReference type="ARBA" id="ARBA00022989"/>
    </source>
</evidence>
<dbReference type="PROSITE" id="PS50850">
    <property type="entry name" value="MFS"/>
    <property type="match status" value="1"/>
</dbReference>
<protein>
    <submittedName>
        <fullName evidence="10">Sugar porter family MFS transporter</fullName>
    </submittedName>
</protein>
<comment type="caution">
    <text evidence="10">The sequence shown here is derived from an EMBL/GenBank/DDBJ whole genome shotgun (WGS) entry which is preliminary data.</text>
</comment>
<dbReference type="Pfam" id="PF00083">
    <property type="entry name" value="Sugar_tr"/>
    <property type="match status" value="1"/>
</dbReference>
<comment type="similarity">
    <text evidence="2 7">Belongs to the major facilitator superfamily. Sugar transporter (TC 2.A.1.1) family.</text>
</comment>
<dbReference type="PRINTS" id="PR00171">
    <property type="entry name" value="SUGRTRNSPORT"/>
</dbReference>
<evidence type="ECO:0000256" key="7">
    <source>
        <dbReference type="RuleBase" id="RU003346"/>
    </source>
</evidence>
<dbReference type="InterPro" id="IPR050814">
    <property type="entry name" value="Myo-inositol_Transporter"/>
</dbReference>
<evidence type="ECO:0000256" key="8">
    <source>
        <dbReference type="SAM" id="Phobius"/>
    </source>
</evidence>
<evidence type="ECO:0000256" key="2">
    <source>
        <dbReference type="ARBA" id="ARBA00010992"/>
    </source>
</evidence>
<evidence type="ECO:0000256" key="6">
    <source>
        <dbReference type="ARBA" id="ARBA00023136"/>
    </source>
</evidence>
<organism evidence="10 11">
    <name type="scientific">Streptantibioticus rubrisoli</name>
    <dbReference type="NCBI Taxonomy" id="1387313"/>
    <lineage>
        <taxon>Bacteria</taxon>
        <taxon>Bacillati</taxon>
        <taxon>Actinomycetota</taxon>
        <taxon>Actinomycetes</taxon>
        <taxon>Kitasatosporales</taxon>
        <taxon>Streptomycetaceae</taxon>
        <taxon>Streptantibioticus</taxon>
    </lineage>
</organism>
<feature type="transmembrane region" description="Helical" evidence="8">
    <location>
        <begin position="160"/>
        <end position="177"/>
    </location>
</feature>
<evidence type="ECO:0000256" key="1">
    <source>
        <dbReference type="ARBA" id="ARBA00004651"/>
    </source>
</evidence>
<dbReference type="PROSITE" id="PS00217">
    <property type="entry name" value="SUGAR_TRANSPORT_2"/>
    <property type="match status" value="1"/>
</dbReference>
<feature type="transmembrane region" description="Helical" evidence="8">
    <location>
        <begin position="272"/>
        <end position="294"/>
    </location>
</feature>
<keyword evidence="6 8" id="KW-0472">Membrane</keyword>
<dbReference type="InterPro" id="IPR036259">
    <property type="entry name" value="MFS_trans_sf"/>
</dbReference>
<feature type="transmembrane region" description="Helical" evidence="8">
    <location>
        <begin position="413"/>
        <end position="436"/>
    </location>
</feature>
<accession>A0ABT1PEF1</accession>
<dbReference type="InterPro" id="IPR003663">
    <property type="entry name" value="Sugar/inositol_transpt"/>
</dbReference>
<evidence type="ECO:0000313" key="11">
    <source>
        <dbReference type="Proteomes" id="UP001206206"/>
    </source>
</evidence>
<feature type="transmembrane region" description="Helical" evidence="8">
    <location>
        <begin position="347"/>
        <end position="368"/>
    </location>
</feature>
<feature type="transmembrane region" description="Helical" evidence="8">
    <location>
        <begin position="442"/>
        <end position="464"/>
    </location>
</feature>
<dbReference type="Proteomes" id="UP001206206">
    <property type="component" value="Unassembled WGS sequence"/>
</dbReference>
<dbReference type="SUPFAM" id="SSF103473">
    <property type="entry name" value="MFS general substrate transporter"/>
    <property type="match status" value="1"/>
</dbReference>
<feature type="transmembrane region" description="Helical" evidence="8">
    <location>
        <begin position="96"/>
        <end position="121"/>
    </location>
</feature>
<keyword evidence="11" id="KW-1185">Reference proteome</keyword>
<dbReference type="NCBIfam" id="TIGR00879">
    <property type="entry name" value="SP"/>
    <property type="match status" value="1"/>
</dbReference>
<dbReference type="Gene3D" id="1.20.1250.20">
    <property type="entry name" value="MFS general substrate transporter like domains"/>
    <property type="match status" value="2"/>
</dbReference>
<feature type="domain" description="Major facilitator superfamily (MFS) profile" evidence="9">
    <location>
        <begin position="32"/>
        <end position="468"/>
    </location>
</feature>
<dbReference type="EMBL" id="JANFNH010000019">
    <property type="protein sequence ID" value="MCQ4043748.1"/>
    <property type="molecule type" value="Genomic_DNA"/>
</dbReference>
<evidence type="ECO:0000259" key="9">
    <source>
        <dbReference type="PROSITE" id="PS50850"/>
    </source>
</evidence>
<name>A0ABT1PEF1_9ACTN</name>
<dbReference type="PANTHER" id="PTHR48020">
    <property type="entry name" value="PROTON MYO-INOSITOL COTRANSPORTER"/>
    <property type="match status" value="1"/>
</dbReference>
<dbReference type="InterPro" id="IPR020846">
    <property type="entry name" value="MFS_dom"/>
</dbReference>
<sequence>MSVHTEGEQSGDSQNVLALLDQRPPTSFYWSLTLLATLGGFLFGYDTANIGSALSFVPYHLTGFALGYLVAGASVGAAVGALLAGPLTDLFGRKSLLIADAGIYTLGALLSAVTWHAWVLIAARTLIGLAIGADSAIATAYIAEYAPADRRGALSMLQQWMITVGILISYIVALVLLRSLPDRAYGIDWRLIFGLGAVPAFVGLVLRTRMPESPRWLLEKGRYAGVKKAMGQLGVEVTIEQVERTAAQLRVEEQARKGDARISDWTPGVRRALVVICGFFTFQQITGINVPLYYGPHVLAPLFQSGGHGATVDSAIAGVEVTAIMSALNVGATYFGFKYIDRLGRRLMSMGGYSGMAVSALIAAFGLGRLHGTAQIIVVMVGLNLFIASFAVGVGGTGWLIQGETFPTAVRGRAAAIGAAVDWLANFAVIEVFPTWQSGIGLAWVLVCFSGLAVMAVGFIYMFLPETKGLSVDEIIHLYEAQARLTPASLRRRSSGR</sequence>
<dbReference type="PANTHER" id="PTHR48020:SF12">
    <property type="entry name" value="PROTON MYO-INOSITOL COTRANSPORTER"/>
    <property type="match status" value="1"/>
</dbReference>